<dbReference type="RefSeq" id="WP_128226760.1">
    <property type="nucleotide sequence ID" value="NZ_SACR01000001.1"/>
</dbReference>
<organism evidence="2 3">
    <name type="scientific">Rubrivivax rivuli</name>
    <dbReference type="NCBI Taxonomy" id="1862385"/>
    <lineage>
        <taxon>Bacteria</taxon>
        <taxon>Pseudomonadati</taxon>
        <taxon>Pseudomonadota</taxon>
        <taxon>Betaproteobacteria</taxon>
        <taxon>Burkholderiales</taxon>
        <taxon>Sphaerotilaceae</taxon>
        <taxon>Rubrivivax</taxon>
    </lineage>
</organism>
<dbReference type="Gene3D" id="1.10.10.10">
    <property type="entry name" value="Winged helix-like DNA-binding domain superfamily/Winged helix DNA-binding domain"/>
    <property type="match status" value="1"/>
</dbReference>
<evidence type="ECO:0000313" key="3">
    <source>
        <dbReference type="Proteomes" id="UP000285575"/>
    </source>
</evidence>
<evidence type="ECO:0000313" key="2">
    <source>
        <dbReference type="EMBL" id="RVU49119.1"/>
    </source>
</evidence>
<dbReference type="Gene3D" id="1.25.40.10">
    <property type="entry name" value="Tetratricopeptide repeat domain"/>
    <property type="match status" value="1"/>
</dbReference>
<dbReference type="AlphaFoldDB" id="A0A437RQQ5"/>
<dbReference type="Gene3D" id="3.40.50.300">
    <property type="entry name" value="P-loop containing nucleotide triphosphate hydrolases"/>
    <property type="match status" value="1"/>
</dbReference>
<dbReference type="EMBL" id="SACR01000001">
    <property type="protein sequence ID" value="RVU49119.1"/>
    <property type="molecule type" value="Genomic_DNA"/>
</dbReference>
<evidence type="ECO:0000256" key="1">
    <source>
        <dbReference type="SAM" id="MobiDB-lite"/>
    </source>
</evidence>
<dbReference type="OrthoDB" id="9865041at2"/>
<protein>
    <submittedName>
        <fullName evidence="2">Uncharacterized protein</fullName>
    </submittedName>
</protein>
<dbReference type="InterPro" id="IPR027417">
    <property type="entry name" value="P-loop_NTPase"/>
</dbReference>
<comment type="caution">
    <text evidence="2">The sequence shown here is derived from an EMBL/GenBank/DDBJ whole genome shotgun (WGS) entry which is preliminary data.</text>
</comment>
<dbReference type="InterPro" id="IPR011990">
    <property type="entry name" value="TPR-like_helical_dom_sf"/>
</dbReference>
<dbReference type="PRINTS" id="PR00364">
    <property type="entry name" value="DISEASERSIST"/>
</dbReference>
<dbReference type="PANTHER" id="PTHR47691">
    <property type="entry name" value="REGULATOR-RELATED"/>
    <property type="match status" value="1"/>
</dbReference>
<dbReference type="PANTHER" id="PTHR47691:SF3">
    <property type="entry name" value="HTH-TYPE TRANSCRIPTIONAL REGULATOR RV0890C-RELATED"/>
    <property type="match status" value="1"/>
</dbReference>
<accession>A0A437RQQ5</accession>
<reference evidence="2 3" key="1">
    <citation type="submission" date="2019-01" db="EMBL/GenBank/DDBJ databases">
        <authorList>
            <person name="Chen W.-M."/>
        </authorList>
    </citation>
    <scope>NUCLEOTIDE SEQUENCE [LARGE SCALE GENOMIC DNA]</scope>
    <source>
        <strain evidence="2 3">KYPY4</strain>
    </source>
</reference>
<feature type="region of interest" description="Disordered" evidence="1">
    <location>
        <begin position="538"/>
        <end position="562"/>
    </location>
</feature>
<keyword evidence="3" id="KW-1185">Reference proteome</keyword>
<dbReference type="SUPFAM" id="SSF52540">
    <property type="entry name" value="P-loop containing nucleoside triphosphate hydrolases"/>
    <property type="match status" value="1"/>
</dbReference>
<name>A0A437RQQ5_9BURK</name>
<dbReference type="InterPro" id="IPR036388">
    <property type="entry name" value="WH-like_DNA-bd_sf"/>
</dbReference>
<proteinExistence type="predicted"/>
<dbReference type="SUPFAM" id="SSF48452">
    <property type="entry name" value="TPR-like"/>
    <property type="match status" value="1"/>
</dbReference>
<dbReference type="Proteomes" id="UP000285575">
    <property type="component" value="Unassembled WGS sequence"/>
</dbReference>
<feature type="region of interest" description="Disordered" evidence="1">
    <location>
        <begin position="207"/>
        <end position="242"/>
    </location>
</feature>
<sequence length="1005" mass="105205">MLLQSPLRPAPELALHGPVRLAGRVLPDERPTQLLVLLACRGGVLPRHEAAAQLWPALDEAARLRNLRKTLHRLRQQHGDAPLAAEPSRLQLLAATDVAAIEAALREGRAAEALGRLHGPLAEGLCADEAAPPWLQAARDQALARWRRVLLAALPTLDAARAEAELERLRALDPLDEPLLRAHLERLAAAGRREAWLRERRLHEQRLQAAQGTRCTALPADPGPAPDDRRAPPAAATPGFIGRDDELERLQPLLARPGLRLQLRGPGGVGKTRLAAELARQAARFGLALVWWPLAEADSTAAALGRLAAELGADLGPPGAEIAALAAALRRRPTLVVADNAEHLLEAPDREPASAAASGFTAALQALASAAPEVRWLITSRQAAALDGVHDVAVGGLDLPDPADPPGAVLRSAAVRLLVARASALQPGFEARPQAAGLGRLARALAGHPLALELVAAQLRSTPAATLAAEAEAGDAPAALEALLAAAWRTLPPPLQAALVRVAVLPASLSRAALLAGGGLRPERLQAIVLRSWLEPEPASDGAAAPHPTTDDGTAAGRPDAAPTRWRLHPLLRAWLRRHHAADAATAAAAQQAAAAAVMAELQSLLAPGGTDRPGALDRLEIELPMLRLALDLAVARADAEALAALVRALAALFELRGRRNEGLALLADVAARLAAAPAGRRGAVRAPLQSARALLCYRAGHHEAALLLARGLARAAPRERATAARTVGLVHWGRGELPAARRAFERAHALAVEHGCDDLVPEAINNLALVDHMAGREAEAERGYRRVAQLAQARGSVRLQALALLNLGSLLHPAGRGRAAREALQAALALLDAHGLHSLVPHVLANLAGALLEIGDAEAVAALRALLPRLQAALPAGEAALRVALRQAEALLHARHGDPLEAWAPLQAGWRDAVALGLQPLQLGLVLGAVQAWAAAGQRARALAWLAWQQQQPAQWDADRREGARLWSLLRPSEAEAAAARQAAAALSLADLGQALEEAAGPAG</sequence>
<gene>
    <name evidence="2" type="ORF">EOE66_00580</name>
</gene>